<accession>A0ABR5Z6I8</accession>
<dbReference type="PANTHER" id="PTHR13023">
    <property type="entry name" value="APYRASE"/>
    <property type="match status" value="1"/>
</dbReference>
<dbReference type="Pfam" id="PF06079">
    <property type="entry name" value="Apyrase"/>
    <property type="match status" value="1"/>
</dbReference>
<keyword evidence="3" id="KW-0378">Hydrolase</keyword>
<keyword evidence="4" id="KW-0106">Calcium</keyword>
<dbReference type="RefSeq" id="WP_181072891.1">
    <property type="nucleotide sequence ID" value="NZ_JAAMRF010000012.1"/>
</dbReference>
<sequence>MTTLEADRQRLERYDVHADEYLLAIITDEDHASQVELDDGQVAWRSTLRHDRLHRFVDDAGRAHYRLEDIPPEQGGEFQLVSLIAEGGRGAEFSELVMFGKRLLTFDDRTGLICEIRAQNQLVPRQILMTGSGDERFKGFKSEWATLWEDRLVVGSHGKRSEEEWVKLVDRNYGLQSINWQDRYALIREALGVGEHGYVIHEAVEWHPYRRQWLFFPRKVSTEPFDELIDGRERGSNKLVVASEDFSDIRVLEVGDCVPERGISSFKLVPGHPDECVGLKSVEVGDRTESYLFCFNLDGQVLTDDLFIGDYKCEGVEFL</sequence>
<organism evidence="6 7">
    <name type="scientific">Stutzerimonas azotifigens</name>
    <dbReference type="NCBI Taxonomy" id="291995"/>
    <lineage>
        <taxon>Bacteria</taxon>
        <taxon>Pseudomonadati</taxon>
        <taxon>Pseudomonadota</taxon>
        <taxon>Gammaproteobacteria</taxon>
        <taxon>Pseudomonadales</taxon>
        <taxon>Pseudomonadaceae</taxon>
        <taxon>Stutzerimonas</taxon>
    </lineage>
</organism>
<name>A0ABR5Z6I8_9GAMM</name>
<keyword evidence="2" id="KW-0479">Metal-binding</keyword>
<evidence type="ECO:0000256" key="4">
    <source>
        <dbReference type="ARBA" id="ARBA00022837"/>
    </source>
</evidence>
<comment type="similarity">
    <text evidence="5">Belongs to the apyrase family.</text>
</comment>
<evidence type="ECO:0000313" key="7">
    <source>
        <dbReference type="Proteomes" id="UP000786387"/>
    </source>
</evidence>
<reference evidence="6 7" key="1">
    <citation type="submission" date="2020-02" db="EMBL/GenBank/DDBJ databases">
        <title>Synteny-based analysis reveals conserved mechanism for high triclosan tolerance in Pseudomonas, as well as instances of horizontal transfer.</title>
        <authorList>
            <person name="Mcfarland A.G."/>
            <person name="Bertucci H.K."/>
            <person name="Litmann E."/>
            <person name="Shen J."/>
            <person name="Huttenhower C."/>
            <person name="Hartmann E.M."/>
        </authorList>
    </citation>
    <scope>NUCLEOTIDE SEQUENCE [LARGE SCALE GENOMIC DNA]</scope>
    <source>
        <strain evidence="6 7">115A1</strain>
    </source>
</reference>
<dbReference type="Gene3D" id="2.120.10.100">
    <property type="entry name" value="Apyrase"/>
    <property type="match status" value="1"/>
</dbReference>
<dbReference type="EMBL" id="JAAMRF010000012">
    <property type="protein sequence ID" value="MBA1275722.1"/>
    <property type="molecule type" value="Genomic_DNA"/>
</dbReference>
<evidence type="ECO:0000313" key="6">
    <source>
        <dbReference type="EMBL" id="MBA1275722.1"/>
    </source>
</evidence>
<keyword evidence="7" id="KW-1185">Reference proteome</keyword>
<gene>
    <name evidence="6" type="ORF">G7026_20470</name>
</gene>
<evidence type="ECO:0000256" key="1">
    <source>
        <dbReference type="ARBA" id="ARBA00001913"/>
    </source>
</evidence>
<dbReference type="Proteomes" id="UP000786387">
    <property type="component" value="Unassembled WGS sequence"/>
</dbReference>
<comment type="caution">
    <text evidence="6">The sequence shown here is derived from an EMBL/GenBank/DDBJ whole genome shotgun (WGS) entry which is preliminary data.</text>
</comment>
<evidence type="ECO:0000256" key="3">
    <source>
        <dbReference type="ARBA" id="ARBA00022801"/>
    </source>
</evidence>
<dbReference type="PANTHER" id="PTHR13023:SF3">
    <property type="entry name" value="SOLUBLE CALCIUM-ACTIVATED NUCLEOTIDASE 1"/>
    <property type="match status" value="1"/>
</dbReference>
<dbReference type="InterPro" id="IPR036258">
    <property type="entry name" value="Apyrase_sf"/>
</dbReference>
<comment type="cofactor">
    <cofactor evidence="1">
        <name>Ca(2+)</name>
        <dbReference type="ChEBI" id="CHEBI:29108"/>
    </cofactor>
</comment>
<dbReference type="SUPFAM" id="SSF101887">
    <property type="entry name" value="Apyrase"/>
    <property type="match status" value="1"/>
</dbReference>
<proteinExistence type="inferred from homology"/>
<evidence type="ECO:0000256" key="5">
    <source>
        <dbReference type="ARBA" id="ARBA00025738"/>
    </source>
</evidence>
<evidence type="ECO:0008006" key="8">
    <source>
        <dbReference type="Google" id="ProtNLM"/>
    </source>
</evidence>
<protein>
    <recommendedName>
        <fullName evidence="8">Soluble calcium-activated nucleotidase 1</fullName>
    </recommendedName>
</protein>
<dbReference type="InterPro" id="IPR009283">
    <property type="entry name" value="Apyrase"/>
</dbReference>
<evidence type="ECO:0000256" key="2">
    <source>
        <dbReference type="ARBA" id="ARBA00022723"/>
    </source>
</evidence>